<dbReference type="Proteomes" id="UP000054560">
    <property type="component" value="Unassembled WGS sequence"/>
</dbReference>
<organism evidence="1 2">
    <name type="scientific">Sphaeroforma arctica JP610</name>
    <dbReference type="NCBI Taxonomy" id="667725"/>
    <lineage>
        <taxon>Eukaryota</taxon>
        <taxon>Ichthyosporea</taxon>
        <taxon>Ichthyophonida</taxon>
        <taxon>Sphaeroforma</taxon>
    </lineage>
</organism>
<sequence>MTISAGGSTKIRDAVLIPFNVVSHLHNTQTEVFQDDVFGEVVKDWEALLSAKDFFNAEAGTLTAQPKVSLCPKDMTKGMMALIVQFAYLHYRCQSDREVDVNVG</sequence>
<gene>
    <name evidence="1" type="ORF">SARC_02148</name>
</gene>
<reference evidence="1 2" key="1">
    <citation type="submission" date="2011-02" db="EMBL/GenBank/DDBJ databases">
        <title>The Genome Sequence of Sphaeroforma arctica JP610.</title>
        <authorList>
            <consortium name="The Broad Institute Genome Sequencing Platform"/>
            <person name="Russ C."/>
            <person name="Cuomo C."/>
            <person name="Young S.K."/>
            <person name="Zeng Q."/>
            <person name="Gargeya S."/>
            <person name="Alvarado L."/>
            <person name="Berlin A."/>
            <person name="Chapman S.B."/>
            <person name="Chen Z."/>
            <person name="Freedman E."/>
            <person name="Gellesch M."/>
            <person name="Goldberg J."/>
            <person name="Griggs A."/>
            <person name="Gujja S."/>
            <person name="Heilman E."/>
            <person name="Heiman D."/>
            <person name="Howarth C."/>
            <person name="Mehta T."/>
            <person name="Neiman D."/>
            <person name="Pearson M."/>
            <person name="Roberts A."/>
            <person name="Saif S."/>
            <person name="Shea T."/>
            <person name="Shenoy N."/>
            <person name="Sisk P."/>
            <person name="Stolte C."/>
            <person name="Sykes S."/>
            <person name="White J."/>
            <person name="Yandava C."/>
            <person name="Burger G."/>
            <person name="Gray M.W."/>
            <person name="Holland P.W.H."/>
            <person name="King N."/>
            <person name="Lang F.B.F."/>
            <person name="Roger A.J."/>
            <person name="Ruiz-Trillo I."/>
            <person name="Haas B."/>
            <person name="Nusbaum C."/>
            <person name="Birren B."/>
        </authorList>
    </citation>
    <scope>NUCLEOTIDE SEQUENCE [LARGE SCALE GENOMIC DNA]</scope>
    <source>
        <strain evidence="1 2">JP610</strain>
    </source>
</reference>
<name>A0A0L0G9T4_9EUKA</name>
<keyword evidence="2" id="KW-1185">Reference proteome</keyword>
<protein>
    <submittedName>
        <fullName evidence="1">Uncharacterized protein</fullName>
    </submittedName>
</protein>
<evidence type="ECO:0000313" key="1">
    <source>
        <dbReference type="EMBL" id="KNC85664.1"/>
    </source>
</evidence>
<dbReference type="GeneID" id="25902652"/>
<evidence type="ECO:0000313" key="2">
    <source>
        <dbReference type="Proteomes" id="UP000054560"/>
    </source>
</evidence>
<accession>A0A0L0G9T4</accession>
<dbReference type="RefSeq" id="XP_014159566.1">
    <property type="nucleotide sequence ID" value="XM_014304091.1"/>
</dbReference>
<dbReference type="EMBL" id="KQ241690">
    <property type="protein sequence ID" value="KNC85664.1"/>
    <property type="molecule type" value="Genomic_DNA"/>
</dbReference>
<dbReference type="AlphaFoldDB" id="A0A0L0G9T4"/>
<proteinExistence type="predicted"/>